<evidence type="ECO:0000313" key="3">
    <source>
        <dbReference type="Proteomes" id="UP000295418"/>
    </source>
</evidence>
<dbReference type="InterPro" id="IPR029062">
    <property type="entry name" value="Class_I_gatase-like"/>
</dbReference>
<protein>
    <submittedName>
        <fullName evidence="2">Glutamine amidotransferase</fullName>
    </submittedName>
</protein>
<dbReference type="GO" id="GO:0016740">
    <property type="term" value="F:transferase activity"/>
    <property type="evidence" value="ECO:0007669"/>
    <property type="project" value="UniProtKB-KW"/>
</dbReference>
<organism evidence="2 3">
    <name type="scientific">Paenibacillus albiflavus</name>
    <dbReference type="NCBI Taxonomy" id="2545760"/>
    <lineage>
        <taxon>Bacteria</taxon>
        <taxon>Bacillati</taxon>
        <taxon>Bacillota</taxon>
        <taxon>Bacilli</taxon>
        <taxon>Bacillales</taxon>
        <taxon>Paenibacillaceae</taxon>
        <taxon>Paenibacillus</taxon>
    </lineage>
</organism>
<accession>A0A4R4EJ81</accession>
<dbReference type="SUPFAM" id="SSF52317">
    <property type="entry name" value="Class I glutamine amidotransferase-like"/>
    <property type="match status" value="1"/>
</dbReference>
<keyword evidence="2" id="KW-0315">Glutamine amidotransferase</keyword>
<dbReference type="Gene3D" id="3.40.50.880">
    <property type="match status" value="1"/>
</dbReference>
<proteinExistence type="predicted"/>
<reference evidence="2 3" key="1">
    <citation type="submission" date="2019-03" db="EMBL/GenBank/DDBJ databases">
        <authorList>
            <person name="Kim M.K.M."/>
        </authorList>
    </citation>
    <scope>NUCLEOTIDE SEQUENCE [LARGE SCALE GENOMIC DNA]</scope>
    <source>
        <strain evidence="2 3">18JY21-1</strain>
    </source>
</reference>
<feature type="domain" description="DJ-1/PfpI" evidence="1">
    <location>
        <begin position="14"/>
        <end position="174"/>
    </location>
</feature>
<dbReference type="PANTHER" id="PTHR48094">
    <property type="entry name" value="PROTEIN/NUCLEIC ACID DEGLYCASE DJ-1-RELATED"/>
    <property type="match status" value="1"/>
</dbReference>
<dbReference type="InterPro" id="IPR050325">
    <property type="entry name" value="Prot/Nucl_acid_deglycase"/>
</dbReference>
<dbReference type="GO" id="GO:0005737">
    <property type="term" value="C:cytoplasm"/>
    <property type="evidence" value="ECO:0007669"/>
    <property type="project" value="TreeGrafter"/>
</dbReference>
<name>A0A4R4EJ81_9BACL</name>
<dbReference type="PANTHER" id="PTHR48094:SF12">
    <property type="entry name" value="PARKINSON DISEASE PROTEIN 7 HOMOLOG"/>
    <property type="match status" value="1"/>
</dbReference>
<dbReference type="Pfam" id="PF01965">
    <property type="entry name" value="DJ-1_PfpI"/>
    <property type="match status" value="1"/>
</dbReference>
<evidence type="ECO:0000313" key="2">
    <source>
        <dbReference type="EMBL" id="TCZ78298.1"/>
    </source>
</evidence>
<dbReference type="EMBL" id="SKFG01000006">
    <property type="protein sequence ID" value="TCZ78298.1"/>
    <property type="molecule type" value="Genomic_DNA"/>
</dbReference>
<dbReference type="Proteomes" id="UP000295418">
    <property type="component" value="Unassembled WGS sequence"/>
</dbReference>
<dbReference type="InterPro" id="IPR002818">
    <property type="entry name" value="DJ-1/PfpI"/>
</dbReference>
<comment type="caution">
    <text evidence="2">The sequence shown here is derived from an EMBL/GenBank/DDBJ whole genome shotgun (WGS) entry which is preliminary data.</text>
</comment>
<evidence type="ECO:0000259" key="1">
    <source>
        <dbReference type="Pfam" id="PF01965"/>
    </source>
</evidence>
<keyword evidence="2" id="KW-0808">Transferase</keyword>
<keyword evidence="3" id="KW-1185">Reference proteome</keyword>
<gene>
    <name evidence="2" type="ORF">E0485_09290</name>
</gene>
<sequence length="203" mass="22954">MKIRQRRIRVARSKALLFIFEGYCEFEISVAIAMLRTTHDLHTVAMTDKPCRSESGLNTLPDLTIQQGVLDDYDVLVIPGGDLAPIAEAEELFEWVAQFAERGKVIGAICSGAYVLAKANVLKNRPYTVTLAEEQRNFLGCFTEENFKYEPVVIHNHIITAQGHAFVEFGIKLNEMVRDVKPEQSDFYRGIRNAMMEKNIAQS</sequence>
<dbReference type="AlphaFoldDB" id="A0A4R4EJ81"/>
<dbReference type="OrthoDB" id="9800516at2"/>